<dbReference type="EMBL" id="SSND01000004">
    <property type="protein sequence ID" value="THD82416.1"/>
    <property type="molecule type" value="Genomic_DNA"/>
</dbReference>
<proteinExistence type="predicted"/>
<dbReference type="RefSeq" id="WP_136395524.1">
    <property type="nucleotide sequence ID" value="NZ_SSND01000004.1"/>
</dbReference>
<keyword evidence="3" id="KW-1185">Reference proteome</keyword>
<dbReference type="Gene3D" id="1.10.238.160">
    <property type="match status" value="1"/>
</dbReference>
<dbReference type="AlphaFoldDB" id="A0A4S3MKC8"/>
<organism evidence="2 3">
    <name type="scientific">Aliigemmobacter aestuarii</name>
    <dbReference type="NCBI Taxonomy" id="1445661"/>
    <lineage>
        <taxon>Bacteria</taxon>
        <taxon>Pseudomonadati</taxon>
        <taxon>Pseudomonadota</taxon>
        <taxon>Alphaproteobacteria</taxon>
        <taxon>Rhodobacterales</taxon>
        <taxon>Paracoccaceae</taxon>
        <taxon>Aliigemmobacter</taxon>
    </lineage>
</organism>
<feature type="domain" description="Helix-turn-helix" evidence="1">
    <location>
        <begin position="7"/>
        <end position="59"/>
    </location>
</feature>
<evidence type="ECO:0000313" key="2">
    <source>
        <dbReference type="EMBL" id="THD82416.1"/>
    </source>
</evidence>
<dbReference type="InterPro" id="IPR041657">
    <property type="entry name" value="HTH_17"/>
</dbReference>
<sequence length="66" mass="7869">MGENPTFLNTEQVLKIIGIDFNTLWRWRKAGTFPTPIRISRKTLRWREDEILAWMESHRVQEGAAR</sequence>
<dbReference type="Pfam" id="PF12728">
    <property type="entry name" value="HTH_17"/>
    <property type="match status" value="1"/>
</dbReference>
<comment type="caution">
    <text evidence="2">The sequence shown here is derived from an EMBL/GenBank/DDBJ whole genome shotgun (WGS) entry which is preliminary data.</text>
</comment>
<reference evidence="2 3" key="1">
    <citation type="submission" date="2019-04" db="EMBL/GenBank/DDBJ databases">
        <title>Draft genome sequence of Gemmobacter aestuarii sp. nov.</title>
        <authorList>
            <person name="Hameed A."/>
            <person name="Lin S.-Y."/>
            <person name="Shahina M."/>
            <person name="Lai W.-A."/>
            <person name="Young C.-C."/>
        </authorList>
    </citation>
    <scope>NUCLEOTIDE SEQUENCE [LARGE SCALE GENOMIC DNA]</scope>
    <source>
        <strain evidence="2 3">CC-PW-75</strain>
    </source>
</reference>
<accession>A0A4S3MKC8</accession>
<dbReference type="OrthoDB" id="9801242at2"/>
<evidence type="ECO:0000313" key="3">
    <source>
        <dbReference type="Proteomes" id="UP000309450"/>
    </source>
</evidence>
<name>A0A4S3MKC8_9RHOB</name>
<dbReference type="SUPFAM" id="SSF46955">
    <property type="entry name" value="Putative DNA-binding domain"/>
    <property type="match status" value="1"/>
</dbReference>
<dbReference type="InterPro" id="IPR009061">
    <property type="entry name" value="DNA-bd_dom_put_sf"/>
</dbReference>
<evidence type="ECO:0000259" key="1">
    <source>
        <dbReference type="Pfam" id="PF12728"/>
    </source>
</evidence>
<dbReference type="Proteomes" id="UP000309450">
    <property type="component" value="Unassembled WGS sequence"/>
</dbReference>
<protein>
    <submittedName>
        <fullName evidence="2">AlpA family phage regulatory protein</fullName>
    </submittedName>
</protein>
<gene>
    <name evidence="2" type="ORF">E7811_15340</name>
</gene>